<evidence type="ECO:0000313" key="9">
    <source>
        <dbReference type="Proteomes" id="UP000003973"/>
    </source>
</evidence>
<comment type="catalytic activity">
    <reaction evidence="1 7">
        <text>Hydrolysis of (1-&gt;4)-beta-linkages between N-acetylmuramic acid and N-acetyl-D-glucosamine residues in a peptidoglycan and between N-acetyl-D-glucosamine residues in chitodextrins.</text>
        <dbReference type="EC" id="3.2.1.17"/>
    </reaction>
</comment>
<keyword evidence="4 7" id="KW-0378">Hydrolase</keyword>
<dbReference type="GO" id="GO:0016998">
    <property type="term" value="P:cell wall macromolecule catabolic process"/>
    <property type="evidence" value="ECO:0007669"/>
    <property type="project" value="InterPro"/>
</dbReference>
<dbReference type="GO" id="GO:0042742">
    <property type="term" value="P:defense response to bacterium"/>
    <property type="evidence" value="ECO:0007669"/>
    <property type="project" value="UniProtKB-KW"/>
</dbReference>
<evidence type="ECO:0000313" key="8">
    <source>
        <dbReference type="EMBL" id="EEO26981.1"/>
    </source>
</evidence>
<dbReference type="Pfam" id="PF00959">
    <property type="entry name" value="Phage_lysozyme"/>
    <property type="match status" value="1"/>
</dbReference>
<evidence type="ECO:0000256" key="2">
    <source>
        <dbReference type="ARBA" id="ARBA00022529"/>
    </source>
</evidence>
<dbReference type="HOGENOM" id="CLU_091641_3_3_4"/>
<dbReference type="InterPro" id="IPR002196">
    <property type="entry name" value="Glyco_hydro_24"/>
</dbReference>
<dbReference type="CDD" id="cd00737">
    <property type="entry name" value="lyz_endolysin_autolysin"/>
    <property type="match status" value="1"/>
</dbReference>
<keyword evidence="2 7" id="KW-0929">Antimicrobial</keyword>
<dbReference type="Gene3D" id="1.10.530.40">
    <property type="match status" value="1"/>
</dbReference>
<dbReference type="SUPFAM" id="SSF53955">
    <property type="entry name" value="Lysozyme-like"/>
    <property type="match status" value="1"/>
</dbReference>
<dbReference type="GO" id="GO:0003796">
    <property type="term" value="F:lysozyme activity"/>
    <property type="evidence" value="ECO:0007669"/>
    <property type="project" value="UniProtKB-EC"/>
</dbReference>
<name>C3X195_9BURK</name>
<dbReference type="InterPro" id="IPR023347">
    <property type="entry name" value="Lysozyme_dom_sf"/>
</dbReference>
<dbReference type="InterPro" id="IPR023346">
    <property type="entry name" value="Lysozyme-like_dom_sf"/>
</dbReference>
<evidence type="ECO:0000256" key="1">
    <source>
        <dbReference type="ARBA" id="ARBA00000632"/>
    </source>
</evidence>
<proteinExistence type="inferred from homology"/>
<accession>C3X195</accession>
<sequence length="147" mass="16211">MTEAEKEAKKLIAQYEGCRLKAYKCPAGKWTIGYGHTEGVKEGDVWTQERADAELVMEIDKYRAAVLRVCPTLKATSNRLGACISLAHNIGIGNFSGSSVAKYIRRGEYRAAADAFGLWVNAGGKKLPGLVSRRQAEQTVFRRDEDV</sequence>
<keyword evidence="6 7" id="KW-0326">Glycosidase</keyword>
<dbReference type="PANTHER" id="PTHR38107:SF4">
    <property type="entry name" value="LYSOZYME"/>
    <property type="match status" value="1"/>
</dbReference>
<dbReference type="EMBL" id="ACDP02000029">
    <property type="protein sequence ID" value="EEO26981.1"/>
    <property type="molecule type" value="Genomic_DNA"/>
</dbReference>
<reference evidence="8" key="1">
    <citation type="submission" date="2011-10" db="EMBL/GenBank/DDBJ databases">
        <title>The Genome Sequence of Oxalobacter formigenes HOxBLS.</title>
        <authorList>
            <consortium name="The Broad Institute Genome Sequencing Platform"/>
            <person name="Earl A."/>
            <person name="Ward D."/>
            <person name="Feldgarden M."/>
            <person name="Gevers D."/>
            <person name="Allison M.J."/>
            <person name="Humphrey S."/>
            <person name="Young S.K."/>
            <person name="Zeng Q."/>
            <person name="Gargeya S."/>
            <person name="Fitzgerald M."/>
            <person name="Haas B."/>
            <person name="Abouelleil A."/>
            <person name="Alvarado L."/>
            <person name="Arachchi H.M."/>
            <person name="Berlin A."/>
            <person name="Brown A."/>
            <person name="Chapman S.B."/>
            <person name="Chen Z."/>
            <person name="Dunbar C."/>
            <person name="Freedman E."/>
            <person name="Gearin G."/>
            <person name="Goldberg J."/>
            <person name="Griggs A."/>
            <person name="Gujja S."/>
            <person name="Heiman D."/>
            <person name="Howarth C."/>
            <person name="Larson L."/>
            <person name="Lui A."/>
            <person name="MacDonald P.J.P."/>
            <person name="Montmayeur A."/>
            <person name="Murphy C."/>
            <person name="Neiman D."/>
            <person name="Pearson M."/>
            <person name="Priest M."/>
            <person name="Roberts A."/>
            <person name="Saif S."/>
            <person name="Shea T."/>
            <person name="Shenoy N."/>
            <person name="Sisk P."/>
            <person name="Stolte C."/>
            <person name="Sykes S."/>
            <person name="Wortman J."/>
            <person name="Nusbaum C."/>
            <person name="Birren B."/>
        </authorList>
    </citation>
    <scope>NUCLEOTIDE SEQUENCE [LARGE SCALE GENOMIC DNA]</scope>
    <source>
        <strain evidence="8">HOxBLS</strain>
    </source>
</reference>
<dbReference type="RefSeq" id="WP_005875716.1">
    <property type="nucleotide sequence ID" value="NZ_CABMNL010000001.1"/>
</dbReference>
<evidence type="ECO:0000256" key="4">
    <source>
        <dbReference type="ARBA" id="ARBA00022801"/>
    </source>
</evidence>
<dbReference type="eggNOG" id="COG3772">
    <property type="taxonomic scope" value="Bacteria"/>
</dbReference>
<keyword evidence="9" id="KW-1185">Reference proteome</keyword>
<gene>
    <name evidence="8" type="ORF">OFAG_00134</name>
</gene>
<evidence type="ECO:0000256" key="6">
    <source>
        <dbReference type="ARBA" id="ARBA00023295"/>
    </source>
</evidence>
<dbReference type="Proteomes" id="UP000003973">
    <property type="component" value="Unassembled WGS sequence"/>
</dbReference>
<dbReference type="EC" id="3.2.1.17" evidence="7"/>
<dbReference type="GO" id="GO:0009253">
    <property type="term" value="P:peptidoglycan catabolic process"/>
    <property type="evidence" value="ECO:0007669"/>
    <property type="project" value="InterPro"/>
</dbReference>
<comment type="caution">
    <text evidence="8">The sequence shown here is derived from an EMBL/GenBank/DDBJ whole genome shotgun (WGS) entry which is preliminary data.</text>
</comment>
<comment type="similarity">
    <text evidence="7">Belongs to the glycosyl hydrolase 24 family.</text>
</comment>
<dbReference type="InterPro" id="IPR034690">
    <property type="entry name" value="Endolysin_T4_type"/>
</dbReference>
<dbReference type="AlphaFoldDB" id="C3X195"/>
<dbReference type="HAMAP" id="MF_04110">
    <property type="entry name" value="ENDOLYSIN_T4"/>
    <property type="match status" value="1"/>
</dbReference>
<dbReference type="CAZy" id="GH24">
    <property type="family name" value="Glycoside Hydrolase Family 24"/>
</dbReference>
<dbReference type="InterPro" id="IPR033907">
    <property type="entry name" value="Endolysin_autolysin"/>
</dbReference>
<evidence type="ECO:0000256" key="5">
    <source>
        <dbReference type="ARBA" id="ARBA00023200"/>
    </source>
</evidence>
<dbReference type="GO" id="GO:0031640">
    <property type="term" value="P:killing of cells of another organism"/>
    <property type="evidence" value="ECO:0007669"/>
    <property type="project" value="UniProtKB-KW"/>
</dbReference>
<keyword evidence="5" id="KW-1035">Host cytoplasm</keyword>
<dbReference type="InterPro" id="IPR051018">
    <property type="entry name" value="Bacteriophage_GH24"/>
</dbReference>
<dbReference type="PANTHER" id="PTHR38107">
    <property type="match status" value="1"/>
</dbReference>
<evidence type="ECO:0000256" key="7">
    <source>
        <dbReference type="RuleBase" id="RU003788"/>
    </source>
</evidence>
<organism evidence="8 9">
    <name type="scientific">Oxalobacter paraformigenes</name>
    <dbReference type="NCBI Taxonomy" id="556268"/>
    <lineage>
        <taxon>Bacteria</taxon>
        <taxon>Pseudomonadati</taxon>
        <taxon>Pseudomonadota</taxon>
        <taxon>Betaproteobacteria</taxon>
        <taxon>Burkholderiales</taxon>
        <taxon>Oxalobacteraceae</taxon>
        <taxon>Oxalobacter</taxon>
    </lineage>
</organism>
<keyword evidence="3 7" id="KW-0081">Bacteriolytic enzyme</keyword>
<evidence type="ECO:0000256" key="3">
    <source>
        <dbReference type="ARBA" id="ARBA00022638"/>
    </source>
</evidence>
<protein>
    <recommendedName>
        <fullName evidence="7">Lysozyme</fullName>
        <ecNumber evidence="7">3.2.1.17</ecNumber>
    </recommendedName>
</protein>